<evidence type="ECO:0000313" key="3">
    <source>
        <dbReference type="EMBL" id="GFO09654.1"/>
    </source>
</evidence>
<dbReference type="Proteomes" id="UP000735302">
    <property type="component" value="Unassembled WGS sequence"/>
</dbReference>
<sequence>MGKTQTKKEIAEKYGIPANTLSTILKNREKLEMMVSTSSVNLGKKRMRPSKVEDVDVASTTPRNYLSSFYSQEESSETENETSQEDRELVSLFDRLKGVVPVDGKLGAFLYIDEDVTTAEETSIQQIAAVLREDKSESEEETAPTTAAEARSALLTLKKFVIEQGTDDMRSLFFSCCEKSQADCHH</sequence>
<proteinExistence type="predicted"/>
<reference evidence="3 4" key="1">
    <citation type="journal article" date="2021" name="Elife">
        <title>Chloroplast acquisition without the gene transfer in kleptoplastic sea slugs, Plakobranchus ocellatus.</title>
        <authorList>
            <person name="Maeda T."/>
            <person name="Takahashi S."/>
            <person name="Yoshida T."/>
            <person name="Shimamura S."/>
            <person name="Takaki Y."/>
            <person name="Nagai Y."/>
            <person name="Toyoda A."/>
            <person name="Suzuki Y."/>
            <person name="Arimoto A."/>
            <person name="Ishii H."/>
            <person name="Satoh N."/>
            <person name="Nishiyama T."/>
            <person name="Hasebe M."/>
            <person name="Maruyama T."/>
            <person name="Minagawa J."/>
            <person name="Obokata J."/>
            <person name="Shigenobu S."/>
        </authorList>
    </citation>
    <scope>NUCLEOTIDE SEQUENCE [LARGE SCALE GENOMIC DNA]</scope>
</reference>
<dbReference type="InterPro" id="IPR009057">
    <property type="entry name" value="Homeodomain-like_sf"/>
</dbReference>
<dbReference type="EMBL" id="BLXT01004113">
    <property type="protein sequence ID" value="GFO09654.1"/>
    <property type="molecule type" value="Genomic_DNA"/>
</dbReference>
<feature type="domain" description="HTH psq-type" evidence="2">
    <location>
        <begin position="4"/>
        <end position="31"/>
    </location>
</feature>
<evidence type="ECO:0000313" key="4">
    <source>
        <dbReference type="Proteomes" id="UP000735302"/>
    </source>
</evidence>
<dbReference type="SUPFAM" id="SSF46689">
    <property type="entry name" value="Homeodomain-like"/>
    <property type="match status" value="1"/>
</dbReference>
<dbReference type="GO" id="GO:0003677">
    <property type="term" value="F:DNA binding"/>
    <property type="evidence" value="ECO:0007669"/>
    <property type="project" value="InterPro"/>
</dbReference>
<feature type="region of interest" description="Disordered" evidence="1">
    <location>
        <begin position="37"/>
        <end position="58"/>
    </location>
</feature>
<gene>
    <name evidence="3" type="ORF">PoB_003615900</name>
</gene>
<protein>
    <recommendedName>
        <fullName evidence="2">HTH psq-type domain-containing protein</fullName>
    </recommendedName>
</protein>
<organism evidence="3 4">
    <name type="scientific">Plakobranchus ocellatus</name>
    <dbReference type="NCBI Taxonomy" id="259542"/>
    <lineage>
        <taxon>Eukaryota</taxon>
        <taxon>Metazoa</taxon>
        <taxon>Spiralia</taxon>
        <taxon>Lophotrochozoa</taxon>
        <taxon>Mollusca</taxon>
        <taxon>Gastropoda</taxon>
        <taxon>Heterobranchia</taxon>
        <taxon>Euthyneura</taxon>
        <taxon>Panpulmonata</taxon>
        <taxon>Sacoglossa</taxon>
        <taxon>Placobranchoidea</taxon>
        <taxon>Plakobranchidae</taxon>
        <taxon>Plakobranchus</taxon>
    </lineage>
</organism>
<keyword evidence="4" id="KW-1185">Reference proteome</keyword>
<name>A0AAV4ATI5_9GAST</name>
<dbReference type="Gene3D" id="1.10.10.60">
    <property type="entry name" value="Homeodomain-like"/>
    <property type="match status" value="1"/>
</dbReference>
<dbReference type="InterPro" id="IPR007889">
    <property type="entry name" value="HTH_Psq"/>
</dbReference>
<dbReference type="AlphaFoldDB" id="A0AAV4ATI5"/>
<evidence type="ECO:0000256" key="1">
    <source>
        <dbReference type="SAM" id="MobiDB-lite"/>
    </source>
</evidence>
<evidence type="ECO:0000259" key="2">
    <source>
        <dbReference type="Pfam" id="PF04218"/>
    </source>
</evidence>
<comment type="caution">
    <text evidence="3">The sequence shown here is derived from an EMBL/GenBank/DDBJ whole genome shotgun (WGS) entry which is preliminary data.</text>
</comment>
<accession>A0AAV4ATI5</accession>
<dbReference type="Pfam" id="PF04218">
    <property type="entry name" value="CENP-B_N"/>
    <property type="match status" value="1"/>
</dbReference>